<dbReference type="InterPro" id="IPR018997">
    <property type="entry name" value="PUB_domain"/>
</dbReference>
<evidence type="ECO:0000256" key="1">
    <source>
        <dbReference type="ARBA" id="ARBA00022448"/>
    </source>
</evidence>
<dbReference type="InterPro" id="IPR036249">
    <property type="entry name" value="Thioredoxin-like_sf"/>
</dbReference>
<name>A0A7S2URY5_9STRA</name>
<evidence type="ECO:0000256" key="5">
    <source>
        <dbReference type="SAM" id="SignalP"/>
    </source>
</evidence>
<dbReference type="Pfam" id="PF09409">
    <property type="entry name" value="PUB"/>
    <property type="match status" value="1"/>
</dbReference>
<dbReference type="InterPro" id="IPR036339">
    <property type="entry name" value="PUB-like_dom_sf"/>
</dbReference>
<dbReference type="InterPro" id="IPR017937">
    <property type="entry name" value="Thioredoxin_CS"/>
</dbReference>
<gene>
    <name evidence="7" type="ORF">ASEP1449_LOCUS20264</name>
</gene>
<dbReference type="PANTHER" id="PTHR45663">
    <property type="entry name" value="GEO12009P1"/>
    <property type="match status" value="1"/>
</dbReference>
<evidence type="ECO:0000256" key="2">
    <source>
        <dbReference type="ARBA" id="ARBA00022982"/>
    </source>
</evidence>
<reference evidence="7" key="1">
    <citation type="submission" date="2021-01" db="EMBL/GenBank/DDBJ databases">
        <authorList>
            <person name="Corre E."/>
            <person name="Pelletier E."/>
            <person name="Niang G."/>
            <person name="Scheremetjew M."/>
            <person name="Finn R."/>
            <person name="Kale V."/>
            <person name="Holt S."/>
            <person name="Cochrane G."/>
            <person name="Meng A."/>
            <person name="Brown T."/>
            <person name="Cohen L."/>
        </authorList>
    </citation>
    <scope>NUCLEOTIDE SEQUENCE</scope>
    <source>
        <strain evidence="7">CCMP2084</strain>
    </source>
</reference>
<dbReference type="CDD" id="cd02947">
    <property type="entry name" value="TRX_family"/>
    <property type="match status" value="1"/>
</dbReference>
<feature type="compositionally biased region" description="Low complexity" evidence="4">
    <location>
        <begin position="674"/>
        <end position="684"/>
    </location>
</feature>
<keyword evidence="1" id="KW-0813">Transport</keyword>
<dbReference type="AlphaFoldDB" id="A0A7S2URY5"/>
<feature type="domain" description="Thioredoxin" evidence="6">
    <location>
        <begin position="280"/>
        <end position="402"/>
    </location>
</feature>
<dbReference type="CDD" id="cd09212">
    <property type="entry name" value="PUB"/>
    <property type="match status" value="1"/>
</dbReference>
<evidence type="ECO:0000256" key="4">
    <source>
        <dbReference type="SAM" id="MobiDB-lite"/>
    </source>
</evidence>
<keyword evidence="5" id="KW-0732">Signal</keyword>
<dbReference type="Gene3D" id="1.20.58.2190">
    <property type="match status" value="1"/>
</dbReference>
<evidence type="ECO:0000313" key="7">
    <source>
        <dbReference type="EMBL" id="CAD9828429.1"/>
    </source>
</evidence>
<feature type="compositionally biased region" description="Basic and acidic residues" evidence="4">
    <location>
        <begin position="711"/>
        <end position="720"/>
    </location>
</feature>
<dbReference type="Gene3D" id="3.40.30.10">
    <property type="entry name" value="Glutaredoxin"/>
    <property type="match status" value="1"/>
</dbReference>
<feature type="region of interest" description="Disordered" evidence="4">
    <location>
        <begin position="267"/>
        <end position="292"/>
    </location>
</feature>
<dbReference type="GO" id="GO:0005737">
    <property type="term" value="C:cytoplasm"/>
    <property type="evidence" value="ECO:0007669"/>
    <property type="project" value="TreeGrafter"/>
</dbReference>
<dbReference type="GO" id="GO:0015035">
    <property type="term" value="F:protein-disulfide reductase activity"/>
    <property type="evidence" value="ECO:0007669"/>
    <property type="project" value="TreeGrafter"/>
</dbReference>
<protein>
    <recommendedName>
        <fullName evidence="6">Thioredoxin domain-containing protein</fullName>
    </recommendedName>
</protein>
<feature type="chain" id="PRO_5030537972" description="Thioredoxin domain-containing protein" evidence="5">
    <location>
        <begin position="27"/>
        <end position="762"/>
    </location>
</feature>
<evidence type="ECO:0000256" key="3">
    <source>
        <dbReference type="ARBA" id="ARBA00023157"/>
    </source>
</evidence>
<feature type="region of interest" description="Disordered" evidence="4">
    <location>
        <begin position="674"/>
        <end position="762"/>
    </location>
</feature>
<feature type="compositionally biased region" description="Acidic residues" evidence="4">
    <location>
        <begin position="733"/>
        <end position="762"/>
    </location>
</feature>
<feature type="region of interest" description="Disordered" evidence="4">
    <location>
        <begin position="55"/>
        <end position="76"/>
    </location>
</feature>
<feature type="signal peptide" evidence="5">
    <location>
        <begin position="1"/>
        <end position="26"/>
    </location>
</feature>
<organism evidence="7">
    <name type="scientific">Attheya septentrionalis</name>
    <dbReference type="NCBI Taxonomy" id="420275"/>
    <lineage>
        <taxon>Eukaryota</taxon>
        <taxon>Sar</taxon>
        <taxon>Stramenopiles</taxon>
        <taxon>Ochrophyta</taxon>
        <taxon>Bacillariophyta</taxon>
        <taxon>Coscinodiscophyceae</taxon>
        <taxon>Chaetocerotophycidae</taxon>
        <taxon>Chaetocerotales</taxon>
        <taxon>Attheyaceae</taxon>
        <taxon>Attheya</taxon>
    </lineage>
</organism>
<keyword evidence="2" id="KW-0249">Electron transport</keyword>
<dbReference type="EMBL" id="HBHQ01029872">
    <property type="protein sequence ID" value="CAD9828429.1"/>
    <property type="molecule type" value="Transcribed_RNA"/>
</dbReference>
<dbReference type="SUPFAM" id="SSF52833">
    <property type="entry name" value="Thioredoxin-like"/>
    <property type="match status" value="1"/>
</dbReference>
<evidence type="ECO:0000259" key="6">
    <source>
        <dbReference type="PROSITE" id="PS51352"/>
    </source>
</evidence>
<dbReference type="InterPro" id="IPR013766">
    <property type="entry name" value="Thioredoxin_domain"/>
</dbReference>
<sequence>MTTITRNHMMIAVALLLGSVVPKCTGRSATPLWGRSITVVPRYEREPLFTVVPRGGSSETVADASHTETETEEMSLDDKVQAAMKRLGIDPPSAQDDHDDNDIVESESATATAVPSNVECKDGVCEIKEEQEEENVMDLGNRIAKEMNVDVSLAMAALGATHSSDATSPEYNESAARALIQQELDAMKSISEDCDEVKQLVSEGHGLFLARRALAFAEMNVDDARAILVADQEDEAEEREQEEQARLKAEEGLPMKTVNVAANFDPTAAAPGSAVKPAQPPQQTRAPPPAANKKDVVFDAKTSDIQKLVLESPVPVLLDVYADWCGPCKALTPVLEQMAVKAGGVFRLVKVNTDEERPVTNALEVTSLPTVYGIRDGKIVNVFQGMPRDEEFMRKFMMELLVPSPTQKPDEKLMDLSTKLAKVAGAASFSFSARERLQDRTFTKLNELVATLDGDMGFADESATLLRSLLSNVIKDPYNPKFRRVNLLHPVIQAKVGKYSPCLAILKSVGFSSTEDGSMTIGKGKKVVNLAPLTVARDCINKWIDKNRHAVAVANRKRKDEVERARLHAEGAFDEDEYDEYDNEEEEEIDPDACTIKLRMDGKKKVHDIAMRADDSLGDLLDLLPVKVKDGELVQITCAAKRLVLTSTDANAMKKTLREHGLIPIVSIVVKVGEGSSSSGKSSGLAARAAAQKENKKKTGTHTMQSIGIYSKDDNAKGELIDGGGGTCYEQDVTTDDEQEEEVEAQDDGVEESEENVEDDKE</sequence>
<dbReference type="SUPFAM" id="SSF143503">
    <property type="entry name" value="PUG domain-like"/>
    <property type="match status" value="1"/>
</dbReference>
<dbReference type="PANTHER" id="PTHR45663:SF11">
    <property type="entry name" value="GEO12009P1"/>
    <property type="match status" value="1"/>
</dbReference>
<accession>A0A7S2URY5</accession>
<dbReference type="PROSITE" id="PS00194">
    <property type="entry name" value="THIOREDOXIN_1"/>
    <property type="match status" value="1"/>
</dbReference>
<dbReference type="Pfam" id="PF00085">
    <property type="entry name" value="Thioredoxin"/>
    <property type="match status" value="1"/>
</dbReference>
<keyword evidence="3" id="KW-1015">Disulfide bond</keyword>
<dbReference type="PROSITE" id="PS51352">
    <property type="entry name" value="THIOREDOXIN_2"/>
    <property type="match status" value="1"/>
</dbReference>
<proteinExistence type="predicted"/>